<dbReference type="PANTHER" id="PTHR33107:SF5">
    <property type="entry name" value="KUNITZ TRYPSIN INHIBITOR 5"/>
    <property type="match status" value="1"/>
</dbReference>
<dbReference type="EMBL" id="CP093345">
    <property type="protein sequence ID" value="WOG93906.1"/>
    <property type="molecule type" value="Genomic_DNA"/>
</dbReference>
<organism evidence="3">
    <name type="scientific">Daucus carota subsp. sativus</name>
    <name type="common">Carrot</name>
    <dbReference type="NCBI Taxonomy" id="79200"/>
    <lineage>
        <taxon>Eukaryota</taxon>
        <taxon>Viridiplantae</taxon>
        <taxon>Streptophyta</taxon>
        <taxon>Embryophyta</taxon>
        <taxon>Tracheophyta</taxon>
        <taxon>Spermatophyta</taxon>
        <taxon>Magnoliopsida</taxon>
        <taxon>eudicotyledons</taxon>
        <taxon>Gunneridae</taxon>
        <taxon>Pentapetalae</taxon>
        <taxon>asterids</taxon>
        <taxon>campanulids</taxon>
        <taxon>Apiales</taxon>
        <taxon>Apiaceae</taxon>
        <taxon>Apioideae</taxon>
        <taxon>Scandiceae</taxon>
        <taxon>Daucinae</taxon>
        <taxon>Daucus</taxon>
        <taxon>Daucus sect. Daucus</taxon>
    </lineage>
</organism>
<dbReference type="AlphaFoldDB" id="A0A166BVG9"/>
<dbReference type="PROSITE" id="PS00283">
    <property type="entry name" value="SOYBEAN_KUNITZ"/>
    <property type="match status" value="1"/>
</dbReference>
<dbReference type="InterPro" id="IPR002160">
    <property type="entry name" value="Prot_inh_Kunz-lg"/>
</dbReference>
<dbReference type="OMA" id="DATICVQ"/>
<reference evidence="3" key="1">
    <citation type="journal article" date="2016" name="Nat. Genet.">
        <title>A high-quality carrot genome assembly provides new insights into carotenoid accumulation and asterid genome evolution.</title>
        <authorList>
            <person name="Iorizzo M."/>
            <person name="Ellison S."/>
            <person name="Senalik D."/>
            <person name="Zeng P."/>
            <person name="Satapoomin P."/>
            <person name="Huang J."/>
            <person name="Bowman M."/>
            <person name="Iovene M."/>
            <person name="Sanseverino W."/>
            <person name="Cavagnaro P."/>
            <person name="Yildiz M."/>
            <person name="Macko-Podgorni A."/>
            <person name="Moranska E."/>
            <person name="Grzebelus E."/>
            <person name="Grzebelus D."/>
            <person name="Ashrafi H."/>
            <person name="Zheng Z."/>
            <person name="Cheng S."/>
            <person name="Spooner D."/>
            <person name="Van Deynze A."/>
            <person name="Simon P."/>
        </authorList>
    </citation>
    <scope>NUCLEOTIDE SEQUENCE [LARGE SCALE GENOMIC DNA]</scope>
    <source>
        <tissue evidence="3">Leaf</tissue>
    </source>
</reference>
<feature type="chain" id="PRO_5007871382" evidence="2">
    <location>
        <begin position="26"/>
        <end position="201"/>
    </location>
</feature>
<evidence type="ECO:0000256" key="1">
    <source>
        <dbReference type="ARBA" id="ARBA00005440"/>
    </source>
</evidence>
<gene>
    <name evidence="3" type="ORF">DCAR_011685</name>
    <name evidence="4" type="ORF">DCAR_0313194</name>
</gene>
<keyword evidence="5" id="KW-1185">Reference proteome</keyword>
<dbReference type="PANTHER" id="PTHR33107">
    <property type="entry name" value="KUNITZ TRYPSIN INHIBITOR 2"/>
    <property type="match status" value="1"/>
</dbReference>
<dbReference type="OrthoDB" id="1872570at2759"/>
<dbReference type="PRINTS" id="PR00291">
    <property type="entry name" value="KUNITZINHBTR"/>
</dbReference>
<sequence>MKKIRLYIPFLLVALSTCSLAAADASPDPVRDMDGDILRPGVDYYILPGVRGMGGGVTLGSTRNESCPLDVVQETFETDNGNLPLSFTMVDPKKGVIRESTDLNVEFNGVTICIQSLVWKLDNYDGEYVVSTRGVKGNPGAETLESWFKIEKYSNNYKFVYCPTVCDFCKPVCGDIGISIKDGFRRLVLSDQPFMVMFLKV</sequence>
<dbReference type="GO" id="GO:0004866">
    <property type="term" value="F:endopeptidase inhibitor activity"/>
    <property type="evidence" value="ECO:0007669"/>
    <property type="project" value="InterPro"/>
</dbReference>
<proteinExistence type="inferred from homology"/>
<dbReference type="Gramene" id="KZN02929">
    <property type="protein sequence ID" value="KZN02929"/>
    <property type="gene ID" value="DCAR_011685"/>
</dbReference>
<dbReference type="Gene3D" id="2.80.10.50">
    <property type="match status" value="1"/>
</dbReference>
<dbReference type="SMART" id="SM00452">
    <property type="entry name" value="STI"/>
    <property type="match status" value="1"/>
</dbReference>
<keyword evidence="2" id="KW-0732">Signal</keyword>
<evidence type="ECO:0000313" key="3">
    <source>
        <dbReference type="EMBL" id="KZN02929.1"/>
    </source>
</evidence>
<dbReference type="Proteomes" id="UP000077755">
    <property type="component" value="Chromosome 3"/>
</dbReference>
<feature type="signal peptide" evidence="2">
    <location>
        <begin position="1"/>
        <end position="25"/>
    </location>
</feature>
<dbReference type="SUPFAM" id="SSF50386">
    <property type="entry name" value="STI-like"/>
    <property type="match status" value="1"/>
</dbReference>
<dbReference type="InterPro" id="IPR011065">
    <property type="entry name" value="Kunitz_inhibitor_STI-like_sf"/>
</dbReference>
<dbReference type="KEGG" id="dcr:108213265"/>
<evidence type="ECO:0000256" key="2">
    <source>
        <dbReference type="SAM" id="SignalP"/>
    </source>
</evidence>
<evidence type="ECO:0000313" key="5">
    <source>
        <dbReference type="Proteomes" id="UP000077755"/>
    </source>
</evidence>
<protein>
    <submittedName>
        <fullName evidence="3">Uncharacterized protein</fullName>
    </submittedName>
</protein>
<dbReference type="Pfam" id="PF00197">
    <property type="entry name" value="Kunitz_legume"/>
    <property type="match status" value="1"/>
</dbReference>
<dbReference type="CDD" id="cd23375">
    <property type="entry name" value="beta-trefoil_STI_VvMLP-like"/>
    <property type="match status" value="1"/>
</dbReference>
<dbReference type="STRING" id="79200.A0A166BVG9"/>
<name>A0A166BVG9_DAUCS</name>
<reference evidence="4" key="2">
    <citation type="submission" date="2022-03" db="EMBL/GenBank/DDBJ databases">
        <title>Draft title - Genomic analysis of global carrot germplasm unveils the trajectory of domestication and the origin of high carotenoid orange carrot.</title>
        <authorList>
            <person name="Iorizzo M."/>
            <person name="Ellison S."/>
            <person name="Senalik D."/>
            <person name="Macko-Podgorni A."/>
            <person name="Grzebelus D."/>
            <person name="Bostan H."/>
            <person name="Rolling W."/>
            <person name="Curaba J."/>
            <person name="Simon P."/>
        </authorList>
    </citation>
    <scope>NUCLEOTIDE SEQUENCE</scope>
    <source>
        <tissue evidence="4">Leaf</tissue>
    </source>
</reference>
<evidence type="ECO:0000313" key="4">
    <source>
        <dbReference type="EMBL" id="WOG93906.1"/>
    </source>
</evidence>
<accession>A0A166BVG9</accession>
<dbReference type="EMBL" id="LNRQ01000003">
    <property type="protein sequence ID" value="KZN02929.1"/>
    <property type="molecule type" value="Genomic_DNA"/>
</dbReference>
<comment type="similarity">
    <text evidence="1">Belongs to the protease inhibitor I3 (leguminous Kunitz-type inhibitor) family.</text>
</comment>